<proteinExistence type="predicted"/>
<comment type="caution">
    <text evidence="1">The sequence shown here is derived from an EMBL/GenBank/DDBJ whole genome shotgun (WGS) entry which is preliminary data.</text>
</comment>
<gene>
    <name evidence="1" type="ORF">D5086_009249</name>
</gene>
<name>A0ACC4CJH6_POPAL</name>
<dbReference type="EMBL" id="RCHU02000004">
    <property type="protein sequence ID" value="KAL3597612.1"/>
    <property type="molecule type" value="Genomic_DNA"/>
</dbReference>
<dbReference type="Proteomes" id="UP000309997">
    <property type="component" value="Unassembled WGS sequence"/>
</dbReference>
<protein>
    <submittedName>
        <fullName evidence="1">Uncharacterized protein</fullName>
    </submittedName>
</protein>
<sequence length="311" mass="33883">MGQVDAANFNIDGHFPVRELWGRAGNCWNKILAHESRSVLVVAHNAVNQALVATAIDTQIHLFAAGSAAGRKTSKRIILVSHGTMQGGTEATFSNSGNQPMSMLGIYTVSSPKNACVEMATTISRVSSSSVLESDATEVPPLQPGFLNRFEDEALSALWEQSGKAWPISTGWDHFHLDAGSISVLDFPDGPTGSGTIRCINYTAHLGRWSIPITRGKRHRASLLVRLVCTCVHSIVVELEKSKNKLQEDANARGSVQILKQLGLPADVAKLMILFIMLMYTVEMAKKNGKLVLKLVHEAQFDEFALRSILH</sequence>
<organism evidence="1 2">
    <name type="scientific">Populus alba</name>
    <name type="common">White poplar</name>
    <dbReference type="NCBI Taxonomy" id="43335"/>
    <lineage>
        <taxon>Eukaryota</taxon>
        <taxon>Viridiplantae</taxon>
        <taxon>Streptophyta</taxon>
        <taxon>Embryophyta</taxon>
        <taxon>Tracheophyta</taxon>
        <taxon>Spermatophyta</taxon>
        <taxon>Magnoliopsida</taxon>
        <taxon>eudicotyledons</taxon>
        <taxon>Gunneridae</taxon>
        <taxon>Pentapetalae</taxon>
        <taxon>rosids</taxon>
        <taxon>fabids</taxon>
        <taxon>Malpighiales</taxon>
        <taxon>Salicaceae</taxon>
        <taxon>Saliceae</taxon>
        <taxon>Populus</taxon>
    </lineage>
</organism>
<reference evidence="1 2" key="1">
    <citation type="journal article" date="2024" name="Plant Biotechnol. J.">
        <title>Genome and CRISPR/Cas9 system of a widespread forest tree (Populus alba) in the world.</title>
        <authorList>
            <person name="Liu Y.J."/>
            <person name="Jiang P.F."/>
            <person name="Han X.M."/>
            <person name="Li X.Y."/>
            <person name="Wang H.M."/>
            <person name="Wang Y.J."/>
            <person name="Wang X.X."/>
            <person name="Zeng Q.Y."/>
        </authorList>
    </citation>
    <scope>NUCLEOTIDE SEQUENCE [LARGE SCALE GENOMIC DNA]</scope>
    <source>
        <strain evidence="2">cv. PAL-ZL1</strain>
    </source>
</reference>
<evidence type="ECO:0000313" key="2">
    <source>
        <dbReference type="Proteomes" id="UP000309997"/>
    </source>
</evidence>
<keyword evidence="2" id="KW-1185">Reference proteome</keyword>
<evidence type="ECO:0000313" key="1">
    <source>
        <dbReference type="EMBL" id="KAL3597612.1"/>
    </source>
</evidence>
<accession>A0ACC4CJH6</accession>